<dbReference type="InterPro" id="IPR051804">
    <property type="entry name" value="Carb_Metab_Reg_Kinase/Isom"/>
</dbReference>
<comment type="caution">
    <text evidence="6">The sequence shown here is derived from an EMBL/GenBank/DDBJ whole genome shotgun (WGS) entry which is preliminary data.</text>
</comment>
<evidence type="ECO:0000313" key="7">
    <source>
        <dbReference type="Proteomes" id="UP000218775"/>
    </source>
</evidence>
<feature type="binding site" evidence="3">
    <location>
        <position position="190"/>
    </location>
    <ligand>
        <name>Zn(2+)</name>
        <dbReference type="ChEBI" id="CHEBI:29105"/>
    </ligand>
</feature>
<feature type="active site" evidence="4">
    <location>
        <position position="210"/>
    </location>
</feature>
<dbReference type="InterPro" id="IPR011051">
    <property type="entry name" value="RmlC_Cupin_sf"/>
</dbReference>
<protein>
    <recommendedName>
        <fullName evidence="5">Phosphomannose isomerase type I catalytic domain-containing protein</fullName>
    </recommendedName>
</protein>
<dbReference type="GO" id="GO:0008270">
    <property type="term" value="F:zinc ion binding"/>
    <property type="evidence" value="ECO:0007669"/>
    <property type="project" value="InterPro"/>
</dbReference>
<dbReference type="Pfam" id="PF20511">
    <property type="entry name" value="PMI_typeI_cat"/>
    <property type="match status" value="1"/>
</dbReference>
<organism evidence="6 7">
    <name type="scientific">Aerophobetes bacterium</name>
    <dbReference type="NCBI Taxonomy" id="2030807"/>
    <lineage>
        <taxon>Bacteria</taxon>
        <taxon>Candidatus Aerophobota</taxon>
    </lineage>
</organism>
<dbReference type="Gene3D" id="2.60.120.10">
    <property type="entry name" value="Jelly Rolls"/>
    <property type="match status" value="2"/>
</dbReference>
<feature type="binding site" evidence="3">
    <location>
        <position position="132"/>
    </location>
    <ligand>
        <name>Zn(2+)</name>
        <dbReference type="ChEBI" id="CHEBI:29105"/>
    </ligand>
</feature>
<dbReference type="PANTHER" id="PTHR42742">
    <property type="entry name" value="TRANSCRIPTIONAL REPRESSOR MPRA"/>
    <property type="match status" value="1"/>
</dbReference>
<accession>A0A2A4X5B8</accession>
<evidence type="ECO:0000313" key="6">
    <source>
        <dbReference type="EMBL" id="PCI77828.1"/>
    </source>
</evidence>
<name>A0A2A4X5B8_UNCAE</name>
<dbReference type="GO" id="GO:0005975">
    <property type="term" value="P:carbohydrate metabolic process"/>
    <property type="evidence" value="ECO:0007669"/>
    <property type="project" value="InterPro"/>
</dbReference>
<dbReference type="InterPro" id="IPR046457">
    <property type="entry name" value="PMI_typeI_cat"/>
</dbReference>
<dbReference type="CDD" id="cd07010">
    <property type="entry name" value="cupin_PMI_type_I_N_bac"/>
    <property type="match status" value="1"/>
</dbReference>
<dbReference type="PIRSF" id="PIRSF036894">
    <property type="entry name" value="PMI_Firm_short"/>
    <property type="match status" value="1"/>
</dbReference>
<dbReference type="AlphaFoldDB" id="A0A2A4X5B8"/>
<comment type="cofactor">
    <cofactor evidence="3">
        <name>Zn(2+)</name>
        <dbReference type="ChEBI" id="CHEBI:29105"/>
    </cofactor>
    <text evidence="3">Binds 1 zinc ion per subunit.</text>
</comment>
<evidence type="ECO:0000256" key="3">
    <source>
        <dbReference type="PIRSR" id="PIRSR036894-1"/>
    </source>
</evidence>
<feature type="binding site" evidence="3">
    <location>
        <position position="116"/>
    </location>
    <ligand>
        <name>Zn(2+)</name>
        <dbReference type="ChEBI" id="CHEBI:29105"/>
    </ligand>
</feature>
<dbReference type="InterPro" id="IPR014710">
    <property type="entry name" value="RmlC-like_jellyroll"/>
</dbReference>
<gene>
    <name evidence="6" type="ORF">COB21_02410</name>
</gene>
<evidence type="ECO:0000256" key="2">
    <source>
        <dbReference type="ARBA" id="ARBA00022833"/>
    </source>
</evidence>
<dbReference type="SUPFAM" id="SSF51182">
    <property type="entry name" value="RmlC-like cupins"/>
    <property type="match status" value="1"/>
</dbReference>
<keyword evidence="1 3" id="KW-0479">Metal-binding</keyword>
<dbReference type="Proteomes" id="UP000218775">
    <property type="component" value="Unassembled WGS sequence"/>
</dbReference>
<dbReference type="PANTHER" id="PTHR42742:SF3">
    <property type="entry name" value="FRUCTOKINASE"/>
    <property type="match status" value="1"/>
</dbReference>
<dbReference type="GO" id="GO:0004476">
    <property type="term" value="F:mannose-6-phosphate isomerase activity"/>
    <property type="evidence" value="ECO:0007669"/>
    <property type="project" value="InterPro"/>
</dbReference>
<dbReference type="EMBL" id="NVUK01000012">
    <property type="protein sequence ID" value="PCI77828.1"/>
    <property type="molecule type" value="Genomic_DNA"/>
</dbReference>
<evidence type="ECO:0000259" key="5">
    <source>
        <dbReference type="Pfam" id="PF20511"/>
    </source>
</evidence>
<keyword evidence="2 3" id="KW-0862">Zinc</keyword>
<proteinExistence type="predicted"/>
<reference evidence="7" key="1">
    <citation type="submission" date="2017-08" db="EMBL/GenBank/DDBJ databases">
        <title>A dynamic microbial community with high functional redundancy inhabits the cold, oxic subseafloor aquifer.</title>
        <authorList>
            <person name="Tully B.J."/>
            <person name="Wheat C.G."/>
            <person name="Glazer B.T."/>
            <person name="Huber J.A."/>
        </authorList>
    </citation>
    <scope>NUCLEOTIDE SEQUENCE [LARGE SCALE GENOMIC DNA]</scope>
</reference>
<feature type="domain" description="Phosphomannose isomerase type I catalytic" evidence="5">
    <location>
        <begin position="25"/>
        <end position="118"/>
    </location>
</feature>
<dbReference type="InterPro" id="IPR014628">
    <property type="entry name" value="Man6P_isomerase_Firm_short"/>
</dbReference>
<sequence length="343" mass="38174">MLCKKTMKLESKHSLKSPLYPLLFDPILKDYLWGGTNIATVFGKGSGQSCIAESWEISDREEGQSVISNGPLAGKTLAHLVKNYNASLFGPGYTFQSFPLLIKIIDAQKPLSIQVHPTPAACLSLGGEPKTECWHILECSGQAKVYAGLKTAMTKQSASLLMQKGEFSSHLHTFEARPSQTYFIPSGTVHAIGAGCLLFEVQQNSNTTYRLDDWGRVDKHGKSRELHQEKALASMAFQNTMAIIQDKITLAPHPYFTRNLLTTNEFFHLEEWSTTKTTPYHYSENQCHILFCKEGEALLRSAFGECLIKKGQTVLMPYASTPTVLKNLGEKLTFLHISLPRNS</sequence>
<evidence type="ECO:0000256" key="1">
    <source>
        <dbReference type="ARBA" id="ARBA00022723"/>
    </source>
</evidence>
<evidence type="ECO:0000256" key="4">
    <source>
        <dbReference type="PIRSR" id="PIRSR036894-2"/>
    </source>
</evidence>